<evidence type="ECO:0000313" key="2">
    <source>
        <dbReference type="EMBL" id="MCL9683125.1"/>
    </source>
</evidence>
<dbReference type="AlphaFoldDB" id="A0A9X2CYB4"/>
<sequence>MFFKKDKTHLERKLDMGAFGPVPKDVTLYLLLFLDARSLAKLGMTNSDFYEMIHILPKPIRFKICNQEFEGTFAQFLDANANYTQQKQARNKEIEEIKVKRQALQEQKETLIELSAPSNSKYLSCITDEEKIATGCCCVFGIVGGILISCFLPVSCLMSTSLGVVVGDSPLAISRTAKCICGVCLACKEENLDKRENALDSNYPLQWSI</sequence>
<evidence type="ECO:0000256" key="1">
    <source>
        <dbReference type="SAM" id="Coils"/>
    </source>
</evidence>
<keyword evidence="3" id="KW-1185">Reference proteome</keyword>
<dbReference type="Proteomes" id="UP001139721">
    <property type="component" value="Unassembled WGS sequence"/>
</dbReference>
<evidence type="ECO:0000313" key="3">
    <source>
        <dbReference type="Proteomes" id="UP001139721"/>
    </source>
</evidence>
<protein>
    <submittedName>
        <fullName evidence="2">Uncharacterized protein</fullName>
    </submittedName>
</protein>
<comment type="caution">
    <text evidence="2">The sequence shown here is derived from an EMBL/GenBank/DDBJ whole genome shotgun (WGS) entry which is preliminary data.</text>
</comment>
<dbReference type="EMBL" id="JAJKBJ010000002">
    <property type="protein sequence ID" value="MCL9683125.1"/>
    <property type="molecule type" value="Genomic_DNA"/>
</dbReference>
<gene>
    <name evidence="2" type="ORF">LOX96_03375</name>
</gene>
<proteinExistence type="predicted"/>
<name>A0A9X2CYB4_9GAMM</name>
<feature type="coiled-coil region" evidence="1">
    <location>
        <begin position="80"/>
        <end position="114"/>
    </location>
</feature>
<accession>A0A9X2CYB4</accession>
<reference evidence="2" key="1">
    <citation type="submission" date="2021-11" db="EMBL/GenBank/DDBJ databases">
        <title>Legionella maioricencis sp. nov., a new species isolated from hot water samples in Mallorca.</title>
        <authorList>
            <person name="Crespi S."/>
            <person name="Drasar V."/>
            <person name="Salva-Serra F."/>
            <person name="Jaen-Luchoro D."/>
            <person name="Pineiro-Iglesias B."/>
            <person name="Aliaga F."/>
            <person name="Fernandez-Juarez V."/>
            <person name="Coll G."/>
            <person name="Moore E.R.B."/>
            <person name="Bennasar-Figueras A."/>
        </authorList>
    </citation>
    <scope>NUCLEOTIDE SEQUENCE</scope>
    <source>
        <strain evidence="2">HCPI-6</strain>
    </source>
</reference>
<keyword evidence="1" id="KW-0175">Coiled coil</keyword>
<dbReference type="RefSeq" id="WP_250422255.1">
    <property type="nucleotide sequence ID" value="NZ_JAJKBJ010000002.1"/>
</dbReference>
<organism evidence="2 3">
    <name type="scientific">Legionella maioricensis</name>
    <dbReference type="NCBI Taxonomy" id="2896528"/>
    <lineage>
        <taxon>Bacteria</taxon>
        <taxon>Pseudomonadati</taxon>
        <taxon>Pseudomonadota</taxon>
        <taxon>Gammaproteobacteria</taxon>
        <taxon>Legionellales</taxon>
        <taxon>Legionellaceae</taxon>
        <taxon>Legionella</taxon>
    </lineage>
</organism>